<evidence type="ECO:0000313" key="1">
    <source>
        <dbReference type="EMBL" id="PYC65548.1"/>
    </source>
</evidence>
<dbReference type="EMBL" id="PYBV01000044">
    <property type="protein sequence ID" value="PYC65548.1"/>
    <property type="molecule type" value="Genomic_DNA"/>
</dbReference>
<name>A0A318NM99_9ACTN</name>
<dbReference type="AlphaFoldDB" id="A0A318NM99"/>
<accession>A0A318NM99</accession>
<protein>
    <submittedName>
        <fullName evidence="1">Uncharacterized protein</fullName>
    </submittedName>
</protein>
<keyword evidence="2" id="KW-1185">Reference proteome</keyword>
<dbReference type="RefSeq" id="WP_110567133.1">
    <property type="nucleotide sequence ID" value="NZ_PYBV01000044.1"/>
</dbReference>
<reference evidence="1 2" key="1">
    <citation type="submission" date="2018-03" db="EMBL/GenBank/DDBJ databases">
        <title>Bioinformatic expansion and discovery of thiopeptide antibiotics.</title>
        <authorList>
            <person name="Schwalen C.J."/>
            <person name="Hudson G.A."/>
            <person name="Mitchell D.A."/>
        </authorList>
    </citation>
    <scope>NUCLEOTIDE SEQUENCE [LARGE SCALE GENOMIC DNA]</scope>
    <source>
        <strain evidence="1 2">NRRL 8041</strain>
    </source>
</reference>
<dbReference type="Proteomes" id="UP000248333">
    <property type="component" value="Unassembled WGS sequence"/>
</dbReference>
<sequence length="94" mass="11011">MKFNFHVGVQERHEVTFSFSKFWGSLSILVDGQPVRQELRVLSVELVKRYEFVVGQKERHSVLIEKERKLLFAGFRPQQIRAYVDGHLVAEHTA</sequence>
<dbReference type="OrthoDB" id="2638022at2"/>
<evidence type="ECO:0000313" key="2">
    <source>
        <dbReference type="Proteomes" id="UP000248333"/>
    </source>
</evidence>
<organism evidence="1 2">
    <name type="scientific">Micromonospora arborensis</name>
    <dbReference type="NCBI Taxonomy" id="2116518"/>
    <lineage>
        <taxon>Bacteria</taxon>
        <taxon>Bacillati</taxon>
        <taxon>Actinomycetota</taxon>
        <taxon>Actinomycetes</taxon>
        <taxon>Micromonosporales</taxon>
        <taxon>Micromonosporaceae</taxon>
        <taxon>Micromonospora</taxon>
    </lineage>
</organism>
<gene>
    <name evidence="1" type="ORF">C7C45_28355</name>
</gene>
<comment type="caution">
    <text evidence="1">The sequence shown here is derived from an EMBL/GenBank/DDBJ whole genome shotgun (WGS) entry which is preliminary data.</text>
</comment>
<proteinExistence type="predicted"/>